<feature type="domain" description="Cytochrome c assembly protein" evidence="2">
    <location>
        <begin position="61"/>
        <end position="256"/>
    </location>
</feature>
<dbReference type="InterPro" id="IPR002541">
    <property type="entry name" value="Cyt_c_assembly"/>
</dbReference>
<comment type="caution">
    <text evidence="3">The sequence shown here is derived from an EMBL/GenBank/DDBJ whole genome shotgun (WGS) entry which is preliminary data.</text>
</comment>
<feature type="transmembrane region" description="Helical" evidence="1">
    <location>
        <begin position="58"/>
        <end position="80"/>
    </location>
</feature>
<dbReference type="GO" id="GO:0020037">
    <property type="term" value="F:heme binding"/>
    <property type="evidence" value="ECO:0007669"/>
    <property type="project" value="InterPro"/>
</dbReference>
<dbReference type="GO" id="GO:0005886">
    <property type="term" value="C:plasma membrane"/>
    <property type="evidence" value="ECO:0007669"/>
    <property type="project" value="TreeGrafter"/>
</dbReference>
<dbReference type="GO" id="GO:0017004">
    <property type="term" value="P:cytochrome complex assembly"/>
    <property type="evidence" value="ECO:0007669"/>
    <property type="project" value="InterPro"/>
</dbReference>
<keyword evidence="1" id="KW-0812">Transmembrane</keyword>
<evidence type="ECO:0000313" key="3">
    <source>
        <dbReference type="EMBL" id="MBB5015591.1"/>
    </source>
</evidence>
<feature type="transmembrane region" description="Helical" evidence="1">
    <location>
        <begin position="169"/>
        <end position="192"/>
    </location>
</feature>
<feature type="transmembrane region" description="Helical" evidence="1">
    <location>
        <begin position="204"/>
        <end position="224"/>
    </location>
</feature>
<feature type="transmembrane region" description="Helical" evidence="1">
    <location>
        <begin position="117"/>
        <end position="143"/>
    </location>
</feature>
<dbReference type="PANTHER" id="PTHR38034:SF1">
    <property type="entry name" value="INNER MEMBRANE PROTEIN YPJD"/>
    <property type="match status" value="1"/>
</dbReference>
<evidence type="ECO:0000259" key="2">
    <source>
        <dbReference type="Pfam" id="PF01578"/>
    </source>
</evidence>
<keyword evidence="1" id="KW-1133">Transmembrane helix</keyword>
<gene>
    <name evidence="3" type="ORF">HNQ58_001495</name>
</gene>
<dbReference type="EMBL" id="JACHHX010000009">
    <property type="protein sequence ID" value="MBB5015591.1"/>
    <property type="molecule type" value="Genomic_DNA"/>
</dbReference>
<feature type="transmembrane region" description="Helical" evidence="1">
    <location>
        <begin position="29"/>
        <end position="46"/>
    </location>
</feature>
<dbReference type="InterPro" id="IPR052372">
    <property type="entry name" value="YpjD/HemX"/>
</dbReference>
<organism evidence="3 4">
    <name type="scientific">Rehaibacterium terrae</name>
    <dbReference type="NCBI Taxonomy" id="1341696"/>
    <lineage>
        <taxon>Bacteria</taxon>
        <taxon>Pseudomonadati</taxon>
        <taxon>Pseudomonadota</taxon>
        <taxon>Gammaproteobacteria</taxon>
        <taxon>Lysobacterales</taxon>
        <taxon>Lysobacteraceae</taxon>
        <taxon>Rehaibacterium</taxon>
    </lineage>
</organism>
<reference evidence="3 4" key="1">
    <citation type="submission" date="2020-08" db="EMBL/GenBank/DDBJ databases">
        <title>Genomic Encyclopedia of Type Strains, Phase IV (KMG-IV): sequencing the most valuable type-strain genomes for metagenomic binning, comparative biology and taxonomic classification.</title>
        <authorList>
            <person name="Goeker M."/>
        </authorList>
    </citation>
    <scope>NUCLEOTIDE SEQUENCE [LARGE SCALE GENOMIC DNA]</scope>
    <source>
        <strain evidence="3 4">DSM 25897</strain>
    </source>
</reference>
<proteinExistence type="predicted"/>
<keyword evidence="1" id="KW-0472">Membrane</keyword>
<accession>A0A7W7Y016</accession>
<protein>
    <submittedName>
        <fullName evidence="3">ABC-type uncharacterized transport system permease subunit</fullName>
    </submittedName>
</protein>
<evidence type="ECO:0000313" key="4">
    <source>
        <dbReference type="Proteomes" id="UP000519004"/>
    </source>
</evidence>
<feature type="transmembrane region" description="Helical" evidence="1">
    <location>
        <begin position="236"/>
        <end position="257"/>
    </location>
</feature>
<dbReference type="Proteomes" id="UP000519004">
    <property type="component" value="Unassembled WGS sequence"/>
</dbReference>
<dbReference type="PANTHER" id="PTHR38034">
    <property type="entry name" value="INNER MEMBRANE PROTEIN YPJD"/>
    <property type="match status" value="1"/>
</dbReference>
<evidence type="ECO:0000256" key="1">
    <source>
        <dbReference type="SAM" id="Phobius"/>
    </source>
</evidence>
<name>A0A7W7Y016_9GAMM</name>
<sequence>MTAFAAIAAYLIATLRLIRHVYRPGETGHAGLFVGGIGTLLHFAVHGDAWRVAGAPDLHFFAALSLVGLGMAALTLLAPFSRRLDALGVVVFPIAATTLLLYALFGRSGVVAMDWRIQLHAFLALLAYAALALAALLAILLWLQEHALRQRRFTGLLRALPPLTQLETLLFRTIGAGFGLLTLALVSGVLFVEDLLAQHLAHKTVLSALAWLVFGGLLLGRWRYGWRGRRAVRLTLLAMCLLGLAFFGSKFVLEILLRRG</sequence>
<dbReference type="AlphaFoldDB" id="A0A7W7Y016"/>
<keyword evidence="4" id="KW-1185">Reference proteome</keyword>
<dbReference type="Pfam" id="PF01578">
    <property type="entry name" value="Cytochrom_C_asm"/>
    <property type="match status" value="1"/>
</dbReference>
<feature type="transmembrane region" description="Helical" evidence="1">
    <location>
        <begin position="86"/>
        <end position="105"/>
    </location>
</feature>